<gene>
    <name evidence="1" type="ORF">F3J40_01405</name>
</gene>
<dbReference type="EMBL" id="VWXF01000001">
    <property type="protein sequence ID" value="NIF20275.1"/>
    <property type="molecule type" value="Genomic_DNA"/>
</dbReference>
<evidence type="ECO:0000313" key="2">
    <source>
        <dbReference type="Proteomes" id="UP001515683"/>
    </source>
</evidence>
<dbReference type="InterPro" id="IPR043019">
    <property type="entry name" value="GrlR_sf"/>
</dbReference>
<dbReference type="Proteomes" id="UP001515683">
    <property type="component" value="Unassembled WGS sequence"/>
</dbReference>
<keyword evidence="2" id="KW-1185">Reference proteome</keyword>
<sequence length="185" mass="21068">MHLKPTSKKRLSGFCTALKCSAKLPRLIWWRCVTSSADHHRAHLRVRPMMNEYRTEIKRFEVVIYCSCHKAKKLGVSMKDGIYKLIFNTNVNLNGQLDGIVVVNAGKINGGDYVCFYKGEVIGTQAFIKSTPHNHKDTTAFNGHSPLELEIRFEDHTSHYLFKGHLKDDPKQVIHGQLNYLSSLA</sequence>
<dbReference type="Gene3D" id="2.40.128.380">
    <property type="entry name" value="T3SS negative regulator GrlR"/>
    <property type="match status" value="1"/>
</dbReference>
<evidence type="ECO:0000313" key="1">
    <source>
        <dbReference type="EMBL" id="NIF20275.1"/>
    </source>
</evidence>
<accession>A0ABX0RAK2</accession>
<comment type="caution">
    <text evidence="1">The sequence shown here is derived from an EMBL/GenBank/DDBJ whole genome shotgun (WGS) entry which is preliminary data.</text>
</comment>
<reference evidence="1 2" key="1">
    <citation type="journal article" date="2019" name="bioRxiv">
        <title>Bacteria contribute to plant secondary compound degradation in a generalist herbivore system.</title>
        <authorList>
            <person name="Francoeur C.B."/>
            <person name="Khadempour L."/>
            <person name="Moreira-Soto R.D."/>
            <person name="Gotting K."/>
            <person name="Book A.J."/>
            <person name="Pinto-Tomas A.A."/>
            <person name="Keefover-Ring K."/>
            <person name="Currie C.R."/>
        </authorList>
    </citation>
    <scope>NUCLEOTIDE SEQUENCE [LARGE SCALE GENOMIC DNA]</scope>
    <source>
        <strain evidence="1">Acro-835</strain>
    </source>
</reference>
<organism evidence="1 2">
    <name type="scientific">Candidatus Pantoea multigeneris</name>
    <dbReference type="NCBI Taxonomy" id="2608357"/>
    <lineage>
        <taxon>Bacteria</taxon>
        <taxon>Pseudomonadati</taxon>
        <taxon>Pseudomonadota</taxon>
        <taxon>Gammaproteobacteria</taxon>
        <taxon>Enterobacterales</taxon>
        <taxon>Erwiniaceae</taxon>
        <taxon>Pantoea</taxon>
    </lineage>
</organism>
<name>A0ABX0RAK2_9GAMM</name>
<proteinExistence type="predicted"/>
<protein>
    <submittedName>
        <fullName evidence="1">Uncharacterized protein</fullName>
    </submittedName>
</protein>